<gene>
    <name evidence="1" type="ORF">PEDI_31570</name>
</gene>
<reference evidence="1 2" key="1">
    <citation type="submission" date="2021-12" db="EMBL/GenBank/DDBJ databases">
        <title>Genome sequencing of bacteria with rrn-lacking chromosome and rrn-plasmid.</title>
        <authorList>
            <person name="Anda M."/>
            <person name="Iwasaki W."/>
        </authorList>
    </citation>
    <scope>NUCLEOTIDE SEQUENCE [LARGE SCALE GENOMIC DNA]</scope>
    <source>
        <strain evidence="1 2">NBRC 15940</strain>
    </source>
</reference>
<comment type="caution">
    <text evidence="1">The sequence shown here is derived from an EMBL/GenBank/DDBJ whole genome shotgun (WGS) entry which is preliminary data.</text>
</comment>
<proteinExistence type="predicted"/>
<evidence type="ECO:0000313" key="2">
    <source>
        <dbReference type="Proteomes" id="UP001310022"/>
    </source>
</evidence>
<keyword evidence="2" id="KW-1185">Reference proteome</keyword>
<dbReference type="Proteomes" id="UP001310022">
    <property type="component" value="Unassembled WGS sequence"/>
</dbReference>
<protein>
    <submittedName>
        <fullName evidence="1">Uncharacterized protein</fullName>
    </submittedName>
</protein>
<organism evidence="1 2">
    <name type="scientific">Persicobacter diffluens</name>
    <dbReference type="NCBI Taxonomy" id="981"/>
    <lineage>
        <taxon>Bacteria</taxon>
        <taxon>Pseudomonadati</taxon>
        <taxon>Bacteroidota</taxon>
        <taxon>Cytophagia</taxon>
        <taxon>Cytophagales</taxon>
        <taxon>Persicobacteraceae</taxon>
        <taxon>Persicobacter</taxon>
    </lineage>
</organism>
<sequence length="34" mass="3936">MYLICLFDVVFKRVEGMCKKEGFCGVEGVVKFLF</sequence>
<evidence type="ECO:0000313" key="1">
    <source>
        <dbReference type="EMBL" id="GJM62605.1"/>
    </source>
</evidence>
<accession>A0AAN5AK95</accession>
<dbReference type="EMBL" id="BQKE01000002">
    <property type="protein sequence ID" value="GJM62605.1"/>
    <property type="molecule type" value="Genomic_DNA"/>
</dbReference>
<dbReference type="AlphaFoldDB" id="A0AAN5AK95"/>
<name>A0AAN5AK95_9BACT</name>